<dbReference type="SUPFAM" id="SSF56112">
    <property type="entry name" value="Protein kinase-like (PK-like)"/>
    <property type="match status" value="1"/>
</dbReference>
<dbReference type="OrthoDB" id="4062651at2759"/>
<dbReference type="InterPro" id="IPR011009">
    <property type="entry name" value="Kinase-like_dom_sf"/>
</dbReference>
<name>A0A6A6NTM5_9PEZI</name>
<proteinExistence type="predicted"/>
<protein>
    <recommendedName>
        <fullName evidence="1">Protein kinase domain-containing protein</fullName>
    </recommendedName>
</protein>
<organism evidence="2 3">
    <name type="scientific">Lineolata rhizophorae</name>
    <dbReference type="NCBI Taxonomy" id="578093"/>
    <lineage>
        <taxon>Eukaryota</taxon>
        <taxon>Fungi</taxon>
        <taxon>Dikarya</taxon>
        <taxon>Ascomycota</taxon>
        <taxon>Pezizomycotina</taxon>
        <taxon>Dothideomycetes</taxon>
        <taxon>Dothideomycetes incertae sedis</taxon>
        <taxon>Lineolatales</taxon>
        <taxon>Lineolataceae</taxon>
        <taxon>Lineolata</taxon>
    </lineage>
</organism>
<gene>
    <name evidence="2" type="ORF">BDY21DRAFT_416410</name>
</gene>
<dbReference type="EMBL" id="MU001688">
    <property type="protein sequence ID" value="KAF2455120.1"/>
    <property type="molecule type" value="Genomic_DNA"/>
</dbReference>
<dbReference type="SMART" id="SM00220">
    <property type="entry name" value="S_TKc"/>
    <property type="match status" value="1"/>
</dbReference>
<sequence length="442" mass="50022">MSEQDGLQALGITGEWIWGDNAGTIAFAQAFGKDRTIIFRLSLDRDEPEALPSQLVNCYHVRDVPGPQAPFPNRRSMRAALWSAVASVWPECSKAPDVGEPDANVDIFNYGIWKICRERLFNDYVDLLLPLNELSIPHPIETLGGRGCTSLVHRASDPVSKLVFKGIDFRTFLDTYESGYAQEEVMIFKRSTELVTNMLRHPNILPPPRTLVTISKSGASTPVPRRKFEESNAAGQRIPLLLKARWCHQMAAALAHTHFAACTYHMDIKPGNFVLDEDLNLVSIDWEQSDAPVTTAAPEIDGTWDAEEVQGRAADGKPSKSVRYTKYQGPERRNMPENRPGDNGWNVWNSFLVWEKKCPKASELAEVFSLGRSMWMLMRQCSRDDFEDIETTEDIVEDWTSSDDIPSHWKDAVKGCLKRDPNRRTGLRDILIFWEVTQNNLN</sequence>
<dbReference type="InterPro" id="IPR000719">
    <property type="entry name" value="Prot_kinase_dom"/>
</dbReference>
<evidence type="ECO:0000313" key="2">
    <source>
        <dbReference type="EMBL" id="KAF2455120.1"/>
    </source>
</evidence>
<reference evidence="2" key="1">
    <citation type="journal article" date="2020" name="Stud. Mycol.">
        <title>101 Dothideomycetes genomes: a test case for predicting lifestyles and emergence of pathogens.</title>
        <authorList>
            <person name="Haridas S."/>
            <person name="Albert R."/>
            <person name="Binder M."/>
            <person name="Bloem J."/>
            <person name="Labutti K."/>
            <person name="Salamov A."/>
            <person name="Andreopoulos B."/>
            <person name="Baker S."/>
            <person name="Barry K."/>
            <person name="Bills G."/>
            <person name="Bluhm B."/>
            <person name="Cannon C."/>
            <person name="Castanera R."/>
            <person name="Culley D."/>
            <person name="Daum C."/>
            <person name="Ezra D."/>
            <person name="Gonzalez J."/>
            <person name="Henrissat B."/>
            <person name="Kuo A."/>
            <person name="Liang C."/>
            <person name="Lipzen A."/>
            <person name="Lutzoni F."/>
            <person name="Magnuson J."/>
            <person name="Mondo S."/>
            <person name="Nolan M."/>
            <person name="Ohm R."/>
            <person name="Pangilinan J."/>
            <person name="Park H.-J."/>
            <person name="Ramirez L."/>
            <person name="Alfaro M."/>
            <person name="Sun H."/>
            <person name="Tritt A."/>
            <person name="Yoshinaga Y."/>
            <person name="Zwiers L.-H."/>
            <person name="Turgeon B."/>
            <person name="Goodwin S."/>
            <person name="Spatafora J."/>
            <person name="Crous P."/>
            <person name="Grigoriev I."/>
        </authorList>
    </citation>
    <scope>NUCLEOTIDE SEQUENCE</scope>
    <source>
        <strain evidence="2">ATCC 16933</strain>
    </source>
</reference>
<keyword evidence="3" id="KW-1185">Reference proteome</keyword>
<accession>A0A6A6NTM5</accession>
<evidence type="ECO:0000313" key="3">
    <source>
        <dbReference type="Proteomes" id="UP000799766"/>
    </source>
</evidence>
<dbReference type="GO" id="GO:0005524">
    <property type="term" value="F:ATP binding"/>
    <property type="evidence" value="ECO:0007669"/>
    <property type="project" value="InterPro"/>
</dbReference>
<dbReference type="GO" id="GO:0004672">
    <property type="term" value="F:protein kinase activity"/>
    <property type="evidence" value="ECO:0007669"/>
    <property type="project" value="InterPro"/>
</dbReference>
<dbReference type="Gene3D" id="1.10.510.10">
    <property type="entry name" value="Transferase(Phosphotransferase) domain 1"/>
    <property type="match status" value="1"/>
</dbReference>
<evidence type="ECO:0000259" key="1">
    <source>
        <dbReference type="PROSITE" id="PS50011"/>
    </source>
</evidence>
<feature type="domain" description="Protein kinase" evidence="1">
    <location>
        <begin position="138"/>
        <end position="441"/>
    </location>
</feature>
<dbReference type="PROSITE" id="PS50011">
    <property type="entry name" value="PROTEIN_KINASE_DOM"/>
    <property type="match status" value="1"/>
</dbReference>
<dbReference type="AlphaFoldDB" id="A0A6A6NTM5"/>
<dbReference type="Proteomes" id="UP000799766">
    <property type="component" value="Unassembled WGS sequence"/>
</dbReference>